<protein>
    <submittedName>
        <fullName evidence="2">Uncharacterized protein</fullName>
    </submittedName>
</protein>
<dbReference type="GeneID" id="91093096"/>
<dbReference type="Proteomes" id="UP001355207">
    <property type="component" value="Chromosome 3"/>
</dbReference>
<feature type="compositionally biased region" description="Polar residues" evidence="1">
    <location>
        <begin position="1"/>
        <end position="18"/>
    </location>
</feature>
<dbReference type="AlphaFoldDB" id="A0AAX4JRY7"/>
<feature type="compositionally biased region" description="Basic residues" evidence="1">
    <location>
        <begin position="1032"/>
        <end position="1044"/>
    </location>
</feature>
<feature type="compositionally biased region" description="Low complexity" evidence="1">
    <location>
        <begin position="1004"/>
        <end position="1015"/>
    </location>
</feature>
<keyword evidence="3" id="KW-1185">Reference proteome</keyword>
<feature type="region of interest" description="Disordered" evidence="1">
    <location>
        <begin position="879"/>
        <end position="920"/>
    </location>
</feature>
<feature type="region of interest" description="Disordered" evidence="1">
    <location>
        <begin position="87"/>
        <end position="120"/>
    </location>
</feature>
<reference evidence="2 3" key="1">
    <citation type="submission" date="2024-01" db="EMBL/GenBank/DDBJ databases">
        <title>Comparative genomics of Cryptococcus and Kwoniella reveals pathogenesis evolution and contrasting modes of karyotype evolution via chromosome fusion or intercentromeric recombination.</title>
        <authorList>
            <person name="Coelho M.A."/>
            <person name="David-Palma M."/>
            <person name="Shea T."/>
            <person name="Bowers K."/>
            <person name="McGinley-Smith S."/>
            <person name="Mohammad A.W."/>
            <person name="Gnirke A."/>
            <person name="Yurkov A.M."/>
            <person name="Nowrousian M."/>
            <person name="Sun S."/>
            <person name="Cuomo C.A."/>
            <person name="Heitman J."/>
        </authorList>
    </citation>
    <scope>NUCLEOTIDE SEQUENCE [LARGE SCALE GENOMIC DNA]</scope>
    <source>
        <strain evidence="2 3">CBS 6074</strain>
    </source>
</reference>
<feature type="compositionally biased region" description="Polar residues" evidence="1">
    <location>
        <begin position="39"/>
        <end position="69"/>
    </location>
</feature>
<feature type="compositionally biased region" description="Low complexity" evidence="1">
    <location>
        <begin position="828"/>
        <end position="843"/>
    </location>
</feature>
<feature type="region of interest" description="Disordered" evidence="1">
    <location>
        <begin position="432"/>
        <end position="477"/>
    </location>
</feature>
<feature type="compositionally biased region" description="Basic residues" evidence="1">
    <location>
        <begin position="283"/>
        <end position="293"/>
    </location>
</feature>
<sequence>MTSDTISSQRYPISLSQASSSNVSGPSRSRQRPNNNNRGYNVTPSIDSSVGSGYGSASNSIPNSSQHEYSSLEELLQKAGYKETRVFTPETEKIQKSKSKIKSKSTANLRSKGNNNSSNSRIKKTFDQVEEDEVNSLYGTYGFKRNSTETPNNHNGIINGLNMDRINPQDSNYNNGVERIIIKHQHITEPGLPMKTSSSILRSLAIQDQIISSSSPSSLPKDQEMSVTNESSWWNGWVAGNNSNYNNKLKINDTPTSSYEPSKEIGVGLGLAKNGLNINTNKPKVKAGVRKVKSTYEISNNQRKSTRRAGTDSPPQEERPPLPEKYQTRQRVISSPTDLMSNNNNNHNNTNSTTAIGYTSRESQLQSQQQNHNSDIFGTFSPPPPQLINEDEYGYSPLPDDYEEQCTEDEVLYSMGINNYPTSIYSLGSYGSNSNSHSDLSSLPTNSLLKEDDNSSFMNSSNNNNNDYNGEHKDEEEYGNETISTITETIINSTRENSEERAVREINEFQQFQQFQYHNQQQQQQQHQQYNPAYGYEEDEYDIDSELIDQVNNEAGRRILESAVNVDQLDFDSPESQTTDLPEEVEEVEYEENDRLGMDNGVPRIPLPITPQPPSYDYDDSQEEIPQFVIEEKKQLKYGDRATKLRIAHSTPQLRQAAMSSATSPPLPEGWLGSIRSALLGGGGKSSEPITPIIINNAISQPKGPIKISIAKPALPTLITTSPVICDSHSNEARDLPPIPNYPINSRSINHTTSISNLALRFRPSLAKLKDAVLGSNTSTENRLPKQEGEEEEDVEDNLILSPRLNWDEQGKQFAGWSPYRSKVSNFNNQFTNNNNNNNSNHNIDGLFGPQPDSESNLDSFVVGSEIDYTKSFFYKPITPPSKMSSKNKNDNFSTPPSKNNNTSSSSTSTNDNSSSSLNKKRSIKTLKAALLLPVAPSIPSQNLPEIPKIPEHLMHLATPRKFANKSTTQIMPPILAIQSPGSFLPRELVLEGEEWDAKDGLISSSSSSSSYSFGNGRGRNRNISVNGGGGKVRRRKSKKIVRD</sequence>
<feature type="compositionally biased region" description="Low complexity" evidence="1">
    <location>
        <begin position="432"/>
        <end position="442"/>
    </location>
</feature>
<gene>
    <name evidence="2" type="ORF">L201_002424</name>
</gene>
<feature type="region of interest" description="Disordered" evidence="1">
    <location>
        <begin position="274"/>
        <end position="331"/>
    </location>
</feature>
<dbReference type="EMBL" id="CP144100">
    <property type="protein sequence ID" value="WWC87534.1"/>
    <property type="molecule type" value="Genomic_DNA"/>
</dbReference>
<feature type="compositionally biased region" description="Low complexity" evidence="1">
    <location>
        <begin position="892"/>
        <end position="918"/>
    </location>
</feature>
<proteinExistence type="predicted"/>
<accession>A0AAX4JRY7</accession>
<evidence type="ECO:0000313" key="3">
    <source>
        <dbReference type="Proteomes" id="UP001355207"/>
    </source>
</evidence>
<feature type="region of interest" description="Disordered" evidence="1">
    <location>
        <begin position="773"/>
        <end position="796"/>
    </location>
</feature>
<feature type="compositionally biased region" description="Low complexity" evidence="1">
    <location>
        <begin position="19"/>
        <end position="38"/>
    </location>
</feature>
<dbReference type="RefSeq" id="XP_066074297.1">
    <property type="nucleotide sequence ID" value="XM_066218200.1"/>
</dbReference>
<feature type="compositionally biased region" description="Low complexity" evidence="1">
    <location>
        <begin position="455"/>
        <end position="468"/>
    </location>
</feature>
<name>A0AAX4JRY7_9TREE</name>
<feature type="region of interest" description="Disordered" evidence="1">
    <location>
        <begin position="828"/>
        <end position="859"/>
    </location>
</feature>
<evidence type="ECO:0000313" key="2">
    <source>
        <dbReference type="EMBL" id="WWC87534.1"/>
    </source>
</evidence>
<evidence type="ECO:0000256" key="1">
    <source>
        <dbReference type="SAM" id="MobiDB-lite"/>
    </source>
</evidence>
<feature type="region of interest" description="Disordered" evidence="1">
    <location>
        <begin position="1001"/>
        <end position="1044"/>
    </location>
</feature>
<organism evidence="2 3">
    <name type="scientific">Kwoniella dendrophila CBS 6074</name>
    <dbReference type="NCBI Taxonomy" id="1295534"/>
    <lineage>
        <taxon>Eukaryota</taxon>
        <taxon>Fungi</taxon>
        <taxon>Dikarya</taxon>
        <taxon>Basidiomycota</taxon>
        <taxon>Agaricomycotina</taxon>
        <taxon>Tremellomycetes</taxon>
        <taxon>Tremellales</taxon>
        <taxon>Cryptococcaceae</taxon>
        <taxon>Kwoniella</taxon>
    </lineage>
</organism>
<feature type="region of interest" description="Disordered" evidence="1">
    <location>
        <begin position="1"/>
        <end position="71"/>
    </location>
</feature>